<reference evidence="1 2" key="1">
    <citation type="submission" date="2024-09" db="EMBL/GenBank/DDBJ databases">
        <authorList>
            <person name="Sun Q."/>
            <person name="Mori K."/>
        </authorList>
    </citation>
    <scope>NUCLEOTIDE SEQUENCE [LARGE SCALE GENOMIC DNA]</scope>
    <source>
        <strain evidence="1 2">NCAIM B.02529</strain>
    </source>
</reference>
<accession>A0ABV6LPT4</accession>
<evidence type="ECO:0000313" key="1">
    <source>
        <dbReference type="EMBL" id="MFC0524294.1"/>
    </source>
</evidence>
<name>A0ABV6LPT4_9BACI</name>
<sequence length="53" mass="6085">MTGQPFSKYALPFSKTGRIARLSLSCFEENKSLWGKWAEPWKIIALNQVNVLE</sequence>
<comment type="caution">
    <text evidence="1">The sequence shown here is derived from an EMBL/GenBank/DDBJ whole genome shotgun (WGS) entry which is preliminary data.</text>
</comment>
<evidence type="ECO:0000313" key="2">
    <source>
        <dbReference type="Proteomes" id="UP001589836"/>
    </source>
</evidence>
<dbReference type="EMBL" id="JBHLTP010000010">
    <property type="protein sequence ID" value="MFC0524294.1"/>
    <property type="molecule type" value="Genomic_DNA"/>
</dbReference>
<keyword evidence="2" id="KW-1185">Reference proteome</keyword>
<dbReference type="RefSeq" id="WP_377348123.1">
    <property type="nucleotide sequence ID" value="NZ_JBHLTP010000010.1"/>
</dbReference>
<dbReference type="Proteomes" id="UP001589836">
    <property type="component" value="Unassembled WGS sequence"/>
</dbReference>
<proteinExistence type="predicted"/>
<protein>
    <submittedName>
        <fullName evidence="1">Uncharacterized protein</fullName>
    </submittedName>
</protein>
<organism evidence="1 2">
    <name type="scientific">Pontibacillus salicampi</name>
    <dbReference type="NCBI Taxonomy" id="1449801"/>
    <lineage>
        <taxon>Bacteria</taxon>
        <taxon>Bacillati</taxon>
        <taxon>Bacillota</taxon>
        <taxon>Bacilli</taxon>
        <taxon>Bacillales</taxon>
        <taxon>Bacillaceae</taxon>
        <taxon>Pontibacillus</taxon>
    </lineage>
</organism>
<gene>
    <name evidence="1" type="ORF">ACFFGV_12025</name>
</gene>